<dbReference type="InterPro" id="IPR001005">
    <property type="entry name" value="SANT/Myb"/>
</dbReference>
<keyword evidence="11" id="KW-1185">Reference proteome</keyword>
<dbReference type="Pfam" id="PF00249">
    <property type="entry name" value="Myb_DNA-binding"/>
    <property type="match status" value="1"/>
</dbReference>
<dbReference type="GO" id="GO:0003677">
    <property type="term" value="F:DNA binding"/>
    <property type="evidence" value="ECO:0007669"/>
    <property type="project" value="UniProtKB-KW"/>
</dbReference>
<feature type="compositionally biased region" description="Polar residues" evidence="7">
    <location>
        <begin position="132"/>
        <end position="145"/>
    </location>
</feature>
<evidence type="ECO:0000313" key="10">
    <source>
        <dbReference type="EMBL" id="GFH19958.1"/>
    </source>
</evidence>
<evidence type="ECO:0000256" key="7">
    <source>
        <dbReference type="SAM" id="MobiDB-lite"/>
    </source>
</evidence>
<dbReference type="AlphaFoldDB" id="A0A699ZN92"/>
<dbReference type="Proteomes" id="UP000485058">
    <property type="component" value="Unassembled WGS sequence"/>
</dbReference>
<dbReference type="SMART" id="SM00717">
    <property type="entry name" value="SANT"/>
    <property type="match status" value="1"/>
</dbReference>
<feature type="region of interest" description="Disordered" evidence="7">
    <location>
        <begin position="276"/>
        <end position="341"/>
    </location>
</feature>
<dbReference type="FunFam" id="1.10.10.60:FF:000060">
    <property type="entry name" value="MYB transcription factor"/>
    <property type="match status" value="1"/>
</dbReference>
<dbReference type="GO" id="GO:0005634">
    <property type="term" value="C:nucleus"/>
    <property type="evidence" value="ECO:0007669"/>
    <property type="project" value="UniProtKB-SubCell"/>
</dbReference>
<dbReference type="Gene3D" id="1.10.10.60">
    <property type="entry name" value="Homeodomain-like"/>
    <property type="match status" value="1"/>
</dbReference>
<keyword evidence="5" id="KW-0804">Transcription</keyword>
<feature type="domain" description="Myb-like" evidence="8">
    <location>
        <begin position="55"/>
        <end position="106"/>
    </location>
</feature>
<dbReference type="CDD" id="cd00167">
    <property type="entry name" value="SANT"/>
    <property type="match status" value="1"/>
</dbReference>
<feature type="non-terminal residue" evidence="10">
    <location>
        <position position="1"/>
    </location>
</feature>
<sequence length="341" mass="36702">MNDAPPMMDSMAIAAMYAALSHNPGAGLAPIVPPVVMDDSARTDEQLAQDFDTEEKDELKGPWTAEEDEQLKKLVQKHGARNWSVMSKSIAGRTGKSCRLRWVFVLCRSWPPPGHGEAAWVTDLGGAWSRGGSRTSVNDSRSKVSVQRPRVEMAQPIKPIREERPIYSRGGRPDPGSPCAVWQQMGHHRQAASWQASAFHWNSTLKRKKHEFMGAAPGQLGSLMAGGGRGGSDMSKHVQGLDGLGQAAGASDDMYKLHDMMGSLIARMQQNGQDAYTPINLGNQPSSSFSKYSGMKDDAEGGTEGGEEGEEAMGEDGQPRSKRRRGTVGGAALEGLLGGMQ</sequence>
<dbReference type="InterPro" id="IPR053106">
    <property type="entry name" value="Plant_Male-Germline_Reg_TFs"/>
</dbReference>
<dbReference type="PANTHER" id="PTHR47996">
    <property type="entry name" value="TRANSCRIPTION FACTOR DUO1"/>
    <property type="match status" value="1"/>
</dbReference>
<name>A0A699ZN92_HAELA</name>
<accession>A0A699ZN92</accession>
<evidence type="ECO:0000256" key="6">
    <source>
        <dbReference type="ARBA" id="ARBA00023242"/>
    </source>
</evidence>
<comment type="subcellular location">
    <subcellularLocation>
        <location evidence="1">Nucleus</location>
    </subcellularLocation>
</comment>
<evidence type="ECO:0000256" key="3">
    <source>
        <dbReference type="ARBA" id="ARBA00023015"/>
    </source>
</evidence>
<gene>
    <name evidence="10" type="ORF">HaLaN_16998</name>
</gene>
<reference evidence="10 11" key="1">
    <citation type="submission" date="2020-02" db="EMBL/GenBank/DDBJ databases">
        <title>Draft genome sequence of Haematococcus lacustris strain NIES-144.</title>
        <authorList>
            <person name="Morimoto D."/>
            <person name="Nakagawa S."/>
            <person name="Yoshida T."/>
            <person name="Sawayama S."/>
        </authorList>
    </citation>
    <scope>NUCLEOTIDE SEQUENCE [LARGE SCALE GENOMIC DNA]</scope>
    <source>
        <strain evidence="10 11">NIES-144</strain>
    </source>
</reference>
<protein>
    <submittedName>
        <fullName evidence="10">Uncharacterized protein MANES_12G108500</fullName>
    </submittedName>
</protein>
<dbReference type="PROSITE" id="PS50090">
    <property type="entry name" value="MYB_LIKE"/>
    <property type="match status" value="1"/>
</dbReference>
<evidence type="ECO:0000259" key="9">
    <source>
        <dbReference type="PROSITE" id="PS51294"/>
    </source>
</evidence>
<keyword evidence="3" id="KW-0805">Transcription regulation</keyword>
<organism evidence="10 11">
    <name type="scientific">Haematococcus lacustris</name>
    <name type="common">Green alga</name>
    <name type="synonym">Haematococcus pluvialis</name>
    <dbReference type="NCBI Taxonomy" id="44745"/>
    <lineage>
        <taxon>Eukaryota</taxon>
        <taxon>Viridiplantae</taxon>
        <taxon>Chlorophyta</taxon>
        <taxon>core chlorophytes</taxon>
        <taxon>Chlorophyceae</taxon>
        <taxon>CS clade</taxon>
        <taxon>Chlamydomonadales</taxon>
        <taxon>Haematococcaceae</taxon>
        <taxon>Haematococcus</taxon>
    </lineage>
</organism>
<feature type="region of interest" description="Disordered" evidence="7">
    <location>
        <begin position="130"/>
        <end position="150"/>
    </location>
</feature>
<keyword evidence="4" id="KW-0238">DNA-binding</keyword>
<keyword evidence="6" id="KW-0539">Nucleus</keyword>
<evidence type="ECO:0000256" key="2">
    <source>
        <dbReference type="ARBA" id="ARBA00022737"/>
    </source>
</evidence>
<feature type="compositionally biased region" description="Acidic residues" evidence="7">
    <location>
        <begin position="305"/>
        <end position="314"/>
    </location>
</feature>
<proteinExistence type="predicted"/>
<evidence type="ECO:0000256" key="1">
    <source>
        <dbReference type="ARBA" id="ARBA00004123"/>
    </source>
</evidence>
<evidence type="ECO:0000256" key="5">
    <source>
        <dbReference type="ARBA" id="ARBA00023163"/>
    </source>
</evidence>
<feature type="compositionally biased region" description="Polar residues" evidence="7">
    <location>
        <begin position="276"/>
        <end position="291"/>
    </location>
</feature>
<dbReference type="EMBL" id="BLLF01001548">
    <property type="protein sequence ID" value="GFH19958.1"/>
    <property type="molecule type" value="Genomic_DNA"/>
</dbReference>
<feature type="domain" description="HTH myb-type" evidence="9">
    <location>
        <begin position="55"/>
        <end position="102"/>
    </location>
</feature>
<feature type="non-terminal residue" evidence="10">
    <location>
        <position position="341"/>
    </location>
</feature>
<evidence type="ECO:0000259" key="8">
    <source>
        <dbReference type="PROSITE" id="PS50090"/>
    </source>
</evidence>
<dbReference type="InterPro" id="IPR017930">
    <property type="entry name" value="Myb_dom"/>
</dbReference>
<dbReference type="PANTHER" id="PTHR47996:SF3">
    <property type="entry name" value="TRANSCRIPTION FACTOR DUO1"/>
    <property type="match status" value="1"/>
</dbReference>
<dbReference type="SUPFAM" id="SSF46689">
    <property type="entry name" value="Homeodomain-like"/>
    <property type="match status" value="1"/>
</dbReference>
<keyword evidence="2" id="KW-0677">Repeat</keyword>
<comment type="caution">
    <text evidence="10">The sequence shown here is derived from an EMBL/GenBank/DDBJ whole genome shotgun (WGS) entry which is preliminary data.</text>
</comment>
<evidence type="ECO:0000256" key="4">
    <source>
        <dbReference type="ARBA" id="ARBA00023125"/>
    </source>
</evidence>
<evidence type="ECO:0000313" key="11">
    <source>
        <dbReference type="Proteomes" id="UP000485058"/>
    </source>
</evidence>
<dbReference type="PROSITE" id="PS51294">
    <property type="entry name" value="HTH_MYB"/>
    <property type="match status" value="1"/>
</dbReference>
<dbReference type="InterPro" id="IPR009057">
    <property type="entry name" value="Homeodomain-like_sf"/>
</dbReference>